<evidence type="ECO:0000313" key="1">
    <source>
        <dbReference type="EMBL" id="MBX70884.1"/>
    </source>
</evidence>
<dbReference type="EMBL" id="GGEC01090400">
    <property type="protein sequence ID" value="MBX70884.1"/>
    <property type="molecule type" value="Transcribed_RNA"/>
</dbReference>
<name>A0A2P2QVI6_RHIMU</name>
<dbReference type="AlphaFoldDB" id="A0A2P2QVI6"/>
<organism evidence="1">
    <name type="scientific">Rhizophora mucronata</name>
    <name type="common">Asiatic mangrove</name>
    <dbReference type="NCBI Taxonomy" id="61149"/>
    <lineage>
        <taxon>Eukaryota</taxon>
        <taxon>Viridiplantae</taxon>
        <taxon>Streptophyta</taxon>
        <taxon>Embryophyta</taxon>
        <taxon>Tracheophyta</taxon>
        <taxon>Spermatophyta</taxon>
        <taxon>Magnoliopsida</taxon>
        <taxon>eudicotyledons</taxon>
        <taxon>Gunneridae</taxon>
        <taxon>Pentapetalae</taxon>
        <taxon>rosids</taxon>
        <taxon>fabids</taxon>
        <taxon>Malpighiales</taxon>
        <taxon>Rhizophoraceae</taxon>
        <taxon>Rhizophora</taxon>
    </lineage>
</organism>
<proteinExistence type="predicted"/>
<sequence>MIQNFDPEVNESPGRSLHCCSITGNLCNKLQQTVQHSRIMVLTMK</sequence>
<accession>A0A2P2QVI6</accession>
<reference evidence="1" key="1">
    <citation type="submission" date="2018-02" db="EMBL/GenBank/DDBJ databases">
        <title>Rhizophora mucronata_Transcriptome.</title>
        <authorList>
            <person name="Meera S.P."/>
            <person name="Sreeshan A."/>
            <person name="Augustine A."/>
        </authorList>
    </citation>
    <scope>NUCLEOTIDE SEQUENCE</scope>
    <source>
        <tissue evidence="1">Leaf</tissue>
    </source>
</reference>
<protein>
    <submittedName>
        <fullName evidence="1">Uncharacterized protein</fullName>
    </submittedName>
</protein>